<dbReference type="AlphaFoldDB" id="A0A853FCT1"/>
<dbReference type="GO" id="GO:0006086">
    <property type="term" value="P:pyruvate decarboxylation to acetyl-CoA"/>
    <property type="evidence" value="ECO:0007669"/>
    <property type="project" value="UniProtKB-UniRule"/>
</dbReference>
<keyword evidence="5 9" id="KW-0450">Lipoyl</keyword>
<gene>
    <name evidence="13" type="primary">aceF</name>
    <name evidence="13" type="ORF">H0A68_07275</name>
</gene>
<name>A0A853FCT1_9BURK</name>
<feature type="compositionally biased region" description="Basic and acidic residues" evidence="10">
    <location>
        <begin position="109"/>
        <end position="118"/>
    </location>
</feature>
<dbReference type="Gene3D" id="3.30.559.10">
    <property type="entry name" value="Chloramphenicol acetyltransferase-like domain"/>
    <property type="match status" value="1"/>
</dbReference>
<dbReference type="Pfam" id="PF02817">
    <property type="entry name" value="E3_binding"/>
    <property type="match status" value="1"/>
</dbReference>
<dbReference type="PANTHER" id="PTHR43178:SF2">
    <property type="entry name" value="DIHYDROLIPOYLLYSINE-RESIDUE ACETYLTRANSFERASE COMPONENT OF PYRUVATE DEHYDROGENASE COMPLEX"/>
    <property type="match status" value="1"/>
</dbReference>
<dbReference type="EC" id="2.3.1.12" evidence="9"/>
<comment type="function">
    <text evidence="7">The pyruvate dehydrogenase complex catalyzes the overall conversion of pyruvate to acetyl-CoA and CO(2). It contains multiple copies of three enzymatic components: pyruvate dehydrogenase (E1), dihydrolipoamide acetyltransferase (E2) and lipoamide dehydrogenase (E3).</text>
</comment>
<dbReference type="SUPFAM" id="SSF52777">
    <property type="entry name" value="CoA-dependent acyltransferases"/>
    <property type="match status" value="1"/>
</dbReference>
<dbReference type="Pfam" id="PF00198">
    <property type="entry name" value="2-oxoacid_dh"/>
    <property type="match status" value="1"/>
</dbReference>
<feature type="domain" description="Lipoyl-binding" evidence="11">
    <location>
        <begin position="134"/>
        <end position="208"/>
    </location>
</feature>
<evidence type="ECO:0000313" key="14">
    <source>
        <dbReference type="Proteomes" id="UP000580517"/>
    </source>
</evidence>
<dbReference type="InterPro" id="IPR000089">
    <property type="entry name" value="Biotin_lipoyl"/>
</dbReference>
<dbReference type="PROSITE" id="PS51826">
    <property type="entry name" value="PSBD"/>
    <property type="match status" value="1"/>
</dbReference>
<keyword evidence="3 9" id="KW-0808">Transferase</keyword>
<comment type="cofactor">
    <cofactor evidence="9">
        <name>(R)-lipoate</name>
        <dbReference type="ChEBI" id="CHEBI:83088"/>
    </cofactor>
    <text evidence="9">Binds 2 lipoyl cofactors covalently.</text>
</comment>
<dbReference type="PROSITE" id="PS00189">
    <property type="entry name" value="LIPOYL"/>
    <property type="match status" value="2"/>
</dbReference>
<comment type="subunit">
    <text evidence="2 9">Forms a 24-polypeptide structural core with octahedral symmetry.</text>
</comment>
<dbReference type="InterPro" id="IPR023213">
    <property type="entry name" value="CAT-like_dom_sf"/>
</dbReference>
<proteinExistence type="inferred from homology"/>
<dbReference type="PANTHER" id="PTHR43178">
    <property type="entry name" value="DIHYDROLIPOAMIDE ACETYLTRANSFERASE COMPONENT OF PYRUVATE DEHYDROGENASE COMPLEX"/>
    <property type="match status" value="1"/>
</dbReference>
<dbReference type="InterPro" id="IPR003016">
    <property type="entry name" value="2-oxoA_DH_lipoyl-BS"/>
</dbReference>
<dbReference type="RefSeq" id="WP_129968621.1">
    <property type="nucleotide sequence ID" value="NZ_JACCEW010000002.1"/>
</dbReference>
<dbReference type="InterPro" id="IPR001078">
    <property type="entry name" value="2-oxoacid_DH_actylTfrase"/>
</dbReference>
<evidence type="ECO:0000259" key="11">
    <source>
        <dbReference type="PROSITE" id="PS50968"/>
    </source>
</evidence>
<sequence>MSNTTEIQVPDIGDFDEVEVIEVLVAEGDTVEAEQSLITVESDKASMEIPASQGGVIKSLKVKVGDKVRQGSVILELEASAPAESKGEAKQPEKEPAPAPEVKNAPVDKAPRDGDKAARQAAKPAEGTAGEGSAVTVSVPDIGDATDVDVIEILVKVGDTVEVDQSLITVESDKASMEVPSSHAGTVTAIKVKLGDKVSQGSDIVELKAAGDAAPAKAAESSDSAPTPGEATRDDVPAQEQESSRPSSPQHAAVLSGGDGEGGLASTPPERHSPTESFAQADVPLRNLPHASPSVRKFARELGVDLKLVRGSGAKNRITQDDVRQFVKRSLSNSGSVPTAQAGAGAGGLSVLGWPKVDFTKFGEIETKPLSRIKKISGANLHRNWVMIPHVTNNDRADITELEALRKTLNEENKKSGIKVTMLAFIIKAVVAALKKFPEFNASIDGDNLVLKQYFHIGFAADTPNGLVVPVIRDADKKGVLDLAQETAELAGLAREGKLSPGQMQGGCFSISSLGGIGGTSFTPIINAPEVAILGVSRSSFEPVWDGSAFVPRLMVPLSLSYDHRVIDGAAAARFNAYLCGLLADFRRIAL</sequence>
<accession>A0A853FCT1</accession>
<dbReference type="Pfam" id="PF00364">
    <property type="entry name" value="Biotin_lipoyl"/>
    <property type="match status" value="2"/>
</dbReference>
<evidence type="ECO:0000256" key="7">
    <source>
        <dbReference type="ARBA" id="ARBA00025211"/>
    </source>
</evidence>
<dbReference type="InterPro" id="IPR036625">
    <property type="entry name" value="E3-bd_dom_sf"/>
</dbReference>
<dbReference type="FunFam" id="3.30.559.10:FF:000004">
    <property type="entry name" value="Acetyltransferase component of pyruvate dehydrogenase complex"/>
    <property type="match status" value="1"/>
</dbReference>
<evidence type="ECO:0000313" key="13">
    <source>
        <dbReference type="EMBL" id="NYT36670.1"/>
    </source>
</evidence>
<organism evidence="13 14">
    <name type="scientific">Allopusillimonas soli</name>
    <dbReference type="NCBI Taxonomy" id="659016"/>
    <lineage>
        <taxon>Bacteria</taxon>
        <taxon>Pseudomonadati</taxon>
        <taxon>Pseudomonadota</taxon>
        <taxon>Betaproteobacteria</taxon>
        <taxon>Burkholderiales</taxon>
        <taxon>Alcaligenaceae</taxon>
        <taxon>Allopusillimonas</taxon>
    </lineage>
</organism>
<dbReference type="NCBIfam" id="TIGR01348">
    <property type="entry name" value="PDHac_trf_long"/>
    <property type="match status" value="1"/>
</dbReference>
<dbReference type="GO" id="GO:0045254">
    <property type="term" value="C:pyruvate dehydrogenase complex"/>
    <property type="evidence" value="ECO:0007669"/>
    <property type="project" value="UniProtKB-UniRule"/>
</dbReference>
<dbReference type="OrthoDB" id="9805770at2"/>
<dbReference type="SUPFAM" id="SSF51230">
    <property type="entry name" value="Single hybrid motif"/>
    <property type="match status" value="2"/>
</dbReference>
<dbReference type="GO" id="GO:0005737">
    <property type="term" value="C:cytoplasm"/>
    <property type="evidence" value="ECO:0007669"/>
    <property type="project" value="TreeGrafter"/>
</dbReference>
<dbReference type="InterPro" id="IPR004167">
    <property type="entry name" value="PSBD"/>
</dbReference>
<dbReference type="InterPro" id="IPR011053">
    <property type="entry name" value="Single_hybrid_motif"/>
</dbReference>
<keyword evidence="4" id="KW-0677">Repeat</keyword>
<dbReference type="GO" id="GO:0031405">
    <property type="term" value="F:lipoic acid binding"/>
    <property type="evidence" value="ECO:0007669"/>
    <property type="project" value="TreeGrafter"/>
</dbReference>
<comment type="similarity">
    <text evidence="1 9">Belongs to the 2-oxoacid dehydrogenase family.</text>
</comment>
<keyword evidence="14" id="KW-1185">Reference proteome</keyword>
<evidence type="ECO:0000259" key="12">
    <source>
        <dbReference type="PROSITE" id="PS51826"/>
    </source>
</evidence>
<dbReference type="InterPro" id="IPR006256">
    <property type="entry name" value="AcTrfase_Pyrv_DH_cplx"/>
</dbReference>
<feature type="domain" description="Lipoyl-binding" evidence="11">
    <location>
        <begin position="4"/>
        <end position="78"/>
    </location>
</feature>
<feature type="compositionally biased region" description="Low complexity" evidence="10">
    <location>
        <begin position="211"/>
        <end position="226"/>
    </location>
</feature>
<protein>
    <recommendedName>
        <fullName evidence="9">Acetyltransferase component of pyruvate dehydrogenase complex</fullName>
        <ecNumber evidence="9">2.3.1.12</ecNumber>
    </recommendedName>
</protein>
<dbReference type="Gene3D" id="2.40.50.100">
    <property type="match status" value="2"/>
</dbReference>
<dbReference type="EMBL" id="JACCEW010000002">
    <property type="protein sequence ID" value="NYT36670.1"/>
    <property type="molecule type" value="Genomic_DNA"/>
</dbReference>
<reference evidence="13 14" key="1">
    <citation type="submission" date="2020-07" db="EMBL/GenBank/DDBJ databases">
        <title>Taxonomic revisions and descriptions of new bacterial species based on genomic comparisons in the high-G+C-content subgroup of the family Alcaligenaceae.</title>
        <authorList>
            <person name="Szabo A."/>
            <person name="Felfoldi T."/>
        </authorList>
    </citation>
    <scope>NUCLEOTIDE SEQUENCE [LARGE SCALE GENOMIC DNA]</scope>
    <source>
        <strain evidence="13 14">DSM 25264</strain>
    </source>
</reference>
<feature type="compositionally biased region" description="Low complexity" evidence="10">
    <location>
        <begin position="239"/>
        <end position="250"/>
    </location>
</feature>
<dbReference type="CDD" id="cd06849">
    <property type="entry name" value="lipoyl_domain"/>
    <property type="match status" value="2"/>
</dbReference>
<evidence type="ECO:0000256" key="4">
    <source>
        <dbReference type="ARBA" id="ARBA00022737"/>
    </source>
</evidence>
<feature type="region of interest" description="Disordered" evidence="10">
    <location>
        <begin position="79"/>
        <end position="135"/>
    </location>
</feature>
<dbReference type="InterPro" id="IPR050743">
    <property type="entry name" value="2-oxoacid_DH_E2_comp"/>
</dbReference>
<evidence type="ECO:0000256" key="2">
    <source>
        <dbReference type="ARBA" id="ARBA00011484"/>
    </source>
</evidence>
<evidence type="ECO:0000256" key="6">
    <source>
        <dbReference type="ARBA" id="ARBA00023315"/>
    </source>
</evidence>
<evidence type="ECO:0000256" key="3">
    <source>
        <dbReference type="ARBA" id="ARBA00022679"/>
    </source>
</evidence>
<feature type="compositionally biased region" description="Basic and acidic residues" evidence="10">
    <location>
        <begin position="85"/>
        <end position="96"/>
    </location>
</feature>
<comment type="caution">
    <text evidence="13">The sequence shown here is derived from an EMBL/GenBank/DDBJ whole genome shotgun (WGS) entry which is preliminary data.</text>
</comment>
<dbReference type="SUPFAM" id="SSF47005">
    <property type="entry name" value="Peripheral subunit-binding domain of 2-oxo acid dehydrogenase complex"/>
    <property type="match status" value="1"/>
</dbReference>
<evidence type="ECO:0000256" key="1">
    <source>
        <dbReference type="ARBA" id="ARBA00007317"/>
    </source>
</evidence>
<comment type="catalytic activity">
    <reaction evidence="8 9">
        <text>N(6)-[(R)-dihydrolipoyl]-L-lysyl-[protein] + acetyl-CoA = N(6)-[(R)-S(8)-acetyldihydrolipoyl]-L-lysyl-[protein] + CoA</text>
        <dbReference type="Rhea" id="RHEA:17017"/>
        <dbReference type="Rhea" id="RHEA-COMP:10475"/>
        <dbReference type="Rhea" id="RHEA-COMP:10478"/>
        <dbReference type="ChEBI" id="CHEBI:57287"/>
        <dbReference type="ChEBI" id="CHEBI:57288"/>
        <dbReference type="ChEBI" id="CHEBI:83100"/>
        <dbReference type="ChEBI" id="CHEBI:83111"/>
        <dbReference type="EC" id="2.3.1.12"/>
    </reaction>
</comment>
<dbReference type="FunFam" id="2.40.50.100:FF:000009">
    <property type="entry name" value="Acetyltransferase component of pyruvate dehydrogenase complex"/>
    <property type="match status" value="2"/>
</dbReference>
<feature type="region of interest" description="Disordered" evidence="10">
    <location>
        <begin position="211"/>
        <end position="290"/>
    </location>
</feature>
<evidence type="ECO:0000256" key="10">
    <source>
        <dbReference type="SAM" id="MobiDB-lite"/>
    </source>
</evidence>
<evidence type="ECO:0000256" key="9">
    <source>
        <dbReference type="RuleBase" id="RU361137"/>
    </source>
</evidence>
<feature type="domain" description="Peripheral subunit-binding (PSBD)" evidence="12">
    <location>
        <begin position="290"/>
        <end position="327"/>
    </location>
</feature>
<dbReference type="Proteomes" id="UP000580517">
    <property type="component" value="Unassembled WGS sequence"/>
</dbReference>
<evidence type="ECO:0000256" key="8">
    <source>
        <dbReference type="ARBA" id="ARBA00048370"/>
    </source>
</evidence>
<dbReference type="PROSITE" id="PS50968">
    <property type="entry name" value="BIOTINYL_LIPOYL"/>
    <property type="match status" value="2"/>
</dbReference>
<keyword evidence="6 9" id="KW-0012">Acyltransferase</keyword>
<dbReference type="Gene3D" id="4.10.320.10">
    <property type="entry name" value="E3-binding domain"/>
    <property type="match status" value="1"/>
</dbReference>
<dbReference type="GO" id="GO:0004742">
    <property type="term" value="F:dihydrolipoyllysine-residue acetyltransferase activity"/>
    <property type="evidence" value="ECO:0007669"/>
    <property type="project" value="UniProtKB-UniRule"/>
</dbReference>
<evidence type="ECO:0000256" key="5">
    <source>
        <dbReference type="ARBA" id="ARBA00022823"/>
    </source>
</evidence>